<feature type="domain" description="Glutathione S-transferase C-terminal" evidence="1">
    <location>
        <begin position="58"/>
        <end position="106"/>
    </location>
</feature>
<dbReference type="InterPro" id="IPR036282">
    <property type="entry name" value="Glutathione-S-Trfase_C_sf"/>
</dbReference>
<evidence type="ECO:0000313" key="4">
    <source>
        <dbReference type="Proteomes" id="UP000054632"/>
    </source>
</evidence>
<dbReference type="EMBL" id="JYDV01000159">
    <property type="protein sequence ID" value="KRZ28022.1"/>
    <property type="molecule type" value="Genomic_DNA"/>
</dbReference>
<evidence type="ECO:0000313" key="2">
    <source>
        <dbReference type="EMBL" id="KRY70370.1"/>
    </source>
</evidence>
<gene>
    <name evidence="2" type="ORF">T4A_2265</name>
    <name evidence="3" type="ORF">T4C_8994</name>
</gene>
<proteinExistence type="predicted"/>
<dbReference type="EMBL" id="JYDR01000075">
    <property type="protein sequence ID" value="KRY70370.1"/>
    <property type="molecule type" value="Genomic_DNA"/>
</dbReference>
<accession>A0A0V1IZ63</accession>
<evidence type="ECO:0000259" key="1">
    <source>
        <dbReference type="Pfam" id="PF14497"/>
    </source>
</evidence>
<protein>
    <recommendedName>
        <fullName evidence="1">Glutathione S-transferase C-terminal domain-containing protein</fullName>
    </recommendedName>
</protein>
<organism evidence="3 5">
    <name type="scientific">Trichinella pseudospiralis</name>
    <name type="common">Parasitic roundworm</name>
    <dbReference type="NCBI Taxonomy" id="6337"/>
    <lineage>
        <taxon>Eukaryota</taxon>
        <taxon>Metazoa</taxon>
        <taxon>Ecdysozoa</taxon>
        <taxon>Nematoda</taxon>
        <taxon>Enoplea</taxon>
        <taxon>Dorylaimia</taxon>
        <taxon>Trichinellida</taxon>
        <taxon>Trichinellidae</taxon>
        <taxon>Trichinella</taxon>
    </lineage>
</organism>
<dbReference type="Proteomes" id="UP000054632">
    <property type="component" value="Unassembled WGS sequence"/>
</dbReference>
<name>A0A0V1IZ63_TRIPS</name>
<evidence type="ECO:0000313" key="5">
    <source>
        <dbReference type="Proteomes" id="UP000054826"/>
    </source>
</evidence>
<dbReference type="Proteomes" id="UP000054826">
    <property type="component" value="Unassembled WGS sequence"/>
</dbReference>
<dbReference type="Gene3D" id="1.20.1050.130">
    <property type="match status" value="1"/>
</dbReference>
<dbReference type="InterPro" id="IPR004046">
    <property type="entry name" value="GST_C"/>
</dbReference>
<comment type="caution">
    <text evidence="3">The sequence shown here is derived from an EMBL/GenBank/DDBJ whole genome shotgun (WGS) entry which is preliminary data.</text>
</comment>
<sequence>MTDSSLTHLQEKYKRYITDDHLELRVLDVLPHVKMYFLNERIICSFSGIKIIHKFKLKISFVNYTMVEMLRFLRNLHENCLEGFPSILKFYENMISRSNIASHLEQMTRQNQIKSNKRCTISIL</sequence>
<dbReference type="SUPFAM" id="SSF47616">
    <property type="entry name" value="GST C-terminal domain-like"/>
    <property type="match status" value="1"/>
</dbReference>
<dbReference type="AlphaFoldDB" id="A0A0V1IZ63"/>
<evidence type="ECO:0000313" key="3">
    <source>
        <dbReference type="EMBL" id="KRZ28022.1"/>
    </source>
</evidence>
<reference evidence="4 5" key="1">
    <citation type="submission" date="2015-01" db="EMBL/GenBank/DDBJ databases">
        <title>Evolution of Trichinella species and genotypes.</title>
        <authorList>
            <person name="Korhonen P.K."/>
            <person name="Edoardo P."/>
            <person name="Giuseppe L.R."/>
            <person name="Gasser R.B."/>
        </authorList>
    </citation>
    <scope>NUCLEOTIDE SEQUENCE [LARGE SCALE GENOMIC DNA]</scope>
    <source>
        <strain evidence="2">ISS13</strain>
        <strain evidence="3">ISS176</strain>
    </source>
</reference>
<dbReference type="Pfam" id="PF14497">
    <property type="entry name" value="GST_C_3"/>
    <property type="match status" value="1"/>
</dbReference>